<evidence type="ECO:0000256" key="2">
    <source>
        <dbReference type="ARBA" id="ARBA00004532"/>
    </source>
</evidence>
<keyword evidence="4" id="KW-1053">Target membrane</keyword>
<dbReference type="InterPro" id="IPR050677">
    <property type="entry name" value="Actinoporin_PFT"/>
</dbReference>
<name>A0A8B6BUL6_MYTGA</name>
<evidence type="ECO:0000256" key="1">
    <source>
        <dbReference type="ARBA" id="ARBA00004175"/>
    </source>
</evidence>
<evidence type="ECO:0000256" key="3">
    <source>
        <dbReference type="ARBA" id="ARBA00022537"/>
    </source>
</evidence>
<protein>
    <submittedName>
        <fullName evidence="6">Uncharacterized protein</fullName>
    </submittedName>
</protein>
<evidence type="ECO:0000256" key="5">
    <source>
        <dbReference type="ARBA" id="ARBA00023331"/>
    </source>
</evidence>
<gene>
    <name evidence="6" type="ORF">MGAL_10B010080</name>
</gene>
<dbReference type="AlphaFoldDB" id="A0A8B6BUL6"/>
<dbReference type="PANTHER" id="PTHR40388:SF1">
    <property type="entry name" value="BRYOPORIN"/>
    <property type="match status" value="1"/>
</dbReference>
<dbReference type="Gene3D" id="2.60.270.20">
    <property type="entry name" value="Cytolysin/lectin"/>
    <property type="match status" value="1"/>
</dbReference>
<evidence type="ECO:0000313" key="6">
    <source>
        <dbReference type="EMBL" id="VDH95936.1"/>
    </source>
</evidence>
<dbReference type="Proteomes" id="UP000596742">
    <property type="component" value="Unassembled WGS sequence"/>
</dbReference>
<accession>A0A8B6BUL6</accession>
<comment type="subcellular location">
    <subcellularLocation>
        <location evidence="2">Nematocyst</location>
    </subcellularLocation>
    <subcellularLocation>
        <location evidence="1">Target cell membrane</location>
    </subcellularLocation>
</comment>
<comment type="caution">
    <text evidence="6">The sequence shown here is derived from an EMBL/GenBank/DDBJ whole genome shotgun (WGS) entry which is preliminary data.</text>
</comment>
<keyword evidence="4" id="KW-0472">Membrane</keyword>
<evidence type="ECO:0000256" key="4">
    <source>
        <dbReference type="ARBA" id="ARBA00023298"/>
    </source>
</evidence>
<reference evidence="6" key="1">
    <citation type="submission" date="2018-11" db="EMBL/GenBank/DDBJ databases">
        <authorList>
            <person name="Alioto T."/>
            <person name="Alioto T."/>
        </authorList>
    </citation>
    <scope>NUCLEOTIDE SEQUENCE</scope>
</reference>
<organism evidence="6 7">
    <name type="scientific">Mytilus galloprovincialis</name>
    <name type="common">Mediterranean mussel</name>
    <dbReference type="NCBI Taxonomy" id="29158"/>
    <lineage>
        <taxon>Eukaryota</taxon>
        <taxon>Metazoa</taxon>
        <taxon>Spiralia</taxon>
        <taxon>Lophotrochozoa</taxon>
        <taxon>Mollusca</taxon>
        <taxon>Bivalvia</taxon>
        <taxon>Autobranchia</taxon>
        <taxon>Pteriomorphia</taxon>
        <taxon>Mytilida</taxon>
        <taxon>Mytiloidea</taxon>
        <taxon>Mytilidae</taxon>
        <taxon>Mytilinae</taxon>
        <taxon>Mytilus</taxon>
    </lineage>
</organism>
<evidence type="ECO:0000313" key="7">
    <source>
        <dbReference type="Proteomes" id="UP000596742"/>
    </source>
</evidence>
<keyword evidence="7" id="KW-1185">Reference proteome</keyword>
<dbReference type="EMBL" id="UYJE01000735">
    <property type="protein sequence ID" value="VDH95936.1"/>
    <property type="molecule type" value="Genomic_DNA"/>
</dbReference>
<dbReference type="PANTHER" id="PTHR40388">
    <property type="entry name" value="BRYOPORIN"/>
    <property type="match status" value="1"/>
</dbReference>
<dbReference type="GO" id="GO:0042151">
    <property type="term" value="C:nematocyst"/>
    <property type="evidence" value="ECO:0007669"/>
    <property type="project" value="UniProtKB-SubCell"/>
</dbReference>
<dbReference type="InterPro" id="IPR015926">
    <property type="entry name" value="Cytolysin/lectin"/>
</dbReference>
<sequence>MSQFGSPLKLTPTSAKRGKSSLDWQECIICQIKSPEKLYIFTDKGKVSFIEATKLRKDEIYLKIVEELSSINQFFSENIDVKYHRSCCKSYTSKQNLSCYKQDFMETEENIGGACIFSPAASTSRITTRSEWYSCIFSCIGKLWADGGLRDLMVDSGVYAGCTVDQMLLGKQFNRSVRGLTLVYEALRSLWFASFFKWCEENDGIDAIPKDVWVMLSKCQAKFSDESESYKDVLNELTILYTTHVLPLTCRKSVSLMIKNSSNRTLCKPKVYTASGKIYKNLPNQIFPGEDVTLGFHKTRISFRGAEGVVVYNIGGTEDQLCIYYCMPYVGFNGFKLEWKTGQSIFADVNLCNEMAKQQWEIKNALSWHDEFAKDLTVTGFMDQADKAHMIVEIFNRH</sequence>
<keyword evidence="5" id="KW-0166">Nematocyst</keyword>
<keyword evidence="3" id="KW-1052">Target cell membrane</keyword>
<proteinExistence type="predicted"/>
<dbReference type="GO" id="GO:0044218">
    <property type="term" value="C:other organism cell membrane"/>
    <property type="evidence" value="ECO:0007669"/>
    <property type="project" value="UniProtKB-KW"/>
</dbReference>
<dbReference type="SUPFAM" id="SSF63724">
    <property type="entry name" value="Cytolysin/lectin"/>
    <property type="match status" value="1"/>
</dbReference>